<gene>
    <name evidence="1" type="ORF">M0R45_037003</name>
</gene>
<name>A0AAW1VXP4_RUBAR</name>
<sequence>MRTASDETHEHTVNDTVAADCGWQNGAAILLPGVRLVELDLELMCIQEVFADIWLFVTLESGSLERTIFRYYFGIDLRGEMVAARSVEEVEAKEIFR</sequence>
<dbReference type="Proteomes" id="UP001457282">
    <property type="component" value="Unassembled WGS sequence"/>
</dbReference>
<dbReference type="EMBL" id="JBEDUW010000007">
    <property type="protein sequence ID" value="KAK9913179.1"/>
    <property type="molecule type" value="Genomic_DNA"/>
</dbReference>
<dbReference type="AlphaFoldDB" id="A0AAW1VXP4"/>
<proteinExistence type="predicted"/>
<protein>
    <submittedName>
        <fullName evidence="1">Uncharacterized protein</fullName>
    </submittedName>
</protein>
<evidence type="ECO:0000313" key="2">
    <source>
        <dbReference type="Proteomes" id="UP001457282"/>
    </source>
</evidence>
<reference evidence="1 2" key="1">
    <citation type="journal article" date="2023" name="G3 (Bethesda)">
        <title>A chromosome-length genome assembly and annotation of blackberry (Rubus argutus, cv. 'Hillquist').</title>
        <authorList>
            <person name="Bruna T."/>
            <person name="Aryal R."/>
            <person name="Dudchenko O."/>
            <person name="Sargent D.J."/>
            <person name="Mead D."/>
            <person name="Buti M."/>
            <person name="Cavallini A."/>
            <person name="Hytonen T."/>
            <person name="Andres J."/>
            <person name="Pham M."/>
            <person name="Weisz D."/>
            <person name="Mascagni F."/>
            <person name="Usai G."/>
            <person name="Natali L."/>
            <person name="Bassil N."/>
            <person name="Fernandez G.E."/>
            <person name="Lomsadze A."/>
            <person name="Armour M."/>
            <person name="Olukolu B."/>
            <person name="Poorten T."/>
            <person name="Britton C."/>
            <person name="Davik J."/>
            <person name="Ashrafi H."/>
            <person name="Aiden E.L."/>
            <person name="Borodovsky M."/>
            <person name="Worthington M."/>
        </authorList>
    </citation>
    <scope>NUCLEOTIDE SEQUENCE [LARGE SCALE GENOMIC DNA]</scope>
    <source>
        <strain evidence="1">PI 553951</strain>
    </source>
</reference>
<keyword evidence="2" id="KW-1185">Reference proteome</keyword>
<organism evidence="1 2">
    <name type="scientific">Rubus argutus</name>
    <name type="common">Southern blackberry</name>
    <dbReference type="NCBI Taxonomy" id="59490"/>
    <lineage>
        <taxon>Eukaryota</taxon>
        <taxon>Viridiplantae</taxon>
        <taxon>Streptophyta</taxon>
        <taxon>Embryophyta</taxon>
        <taxon>Tracheophyta</taxon>
        <taxon>Spermatophyta</taxon>
        <taxon>Magnoliopsida</taxon>
        <taxon>eudicotyledons</taxon>
        <taxon>Gunneridae</taxon>
        <taxon>Pentapetalae</taxon>
        <taxon>rosids</taxon>
        <taxon>fabids</taxon>
        <taxon>Rosales</taxon>
        <taxon>Rosaceae</taxon>
        <taxon>Rosoideae</taxon>
        <taxon>Rosoideae incertae sedis</taxon>
        <taxon>Rubus</taxon>
    </lineage>
</organism>
<evidence type="ECO:0000313" key="1">
    <source>
        <dbReference type="EMBL" id="KAK9913179.1"/>
    </source>
</evidence>
<comment type="caution">
    <text evidence="1">The sequence shown here is derived from an EMBL/GenBank/DDBJ whole genome shotgun (WGS) entry which is preliminary data.</text>
</comment>
<accession>A0AAW1VXP4</accession>